<evidence type="ECO:0000256" key="4">
    <source>
        <dbReference type="ARBA" id="ARBA00022723"/>
    </source>
</evidence>
<dbReference type="RefSeq" id="WP_073054369.1">
    <property type="nucleotide sequence ID" value="NZ_FQUP01000003.1"/>
</dbReference>
<evidence type="ECO:0000256" key="6">
    <source>
        <dbReference type="ARBA" id="ARBA00023211"/>
    </source>
</evidence>
<evidence type="ECO:0000313" key="11">
    <source>
        <dbReference type="Proteomes" id="UP000184485"/>
    </source>
</evidence>
<feature type="binding site" evidence="7">
    <location>
        <position position="139"/>
    </location>
    <ligand>
        <name>Zn(2+)</name>
        <dbReference type="ChEBI" id="CHEBI:29105"/>
        <label>2</label>
    </ligand>
</feature>
<dbReference type="InterPro" id="IPR001261">
    <property type="entry name" value="ArgE/DapE_CS"/>
</dbReference>
<evidence type="ECO:0000256" key="5">
    <source>
        <dbReference type="ARBA" id="ARBA00022801"/>
    </source>
</evidence>
<evidence type="ECO:0000256" key="3">
    <source>
        <dbReference type="ARBA" id="ARBA00011738"/>
    </source>
</evidence>
<dbReference type="NCBIfam" id="TIGR01879">
    <property type="entry name" value="hydantase"/>
    <property type="match status" value="1"/>
</dbReference>
<dbReference type="InterPro" id="IPR011650">
    <property type="entry name" value="Peptidase_M20_dimer"/>
</dbReference>
<comment type="subunit">
    <text evidence="3">Homodimer.</text>
</comment>
<feature type="binding site" evidence="8">
    <location>
        <position position="228"/>
    </location>
    <ligand>
        <name>allantoate</name>
        <dbReference type="ChEBI" id="CHEBI:17536"/>
    </ligand>
</feature>
<dbReference type="PANTHER" id="PTHR32494">
    <property type="entry name" value="ALLANTOATE DEIMINASE-RELATED"/>
    <property type="match status" value="1"/>
</dbReference>
<feature type="binding site" evidence="7">
    <location>
        <position position="104"/>
    </location>
    <ligand>
        <name>Zn(2+)</name>
        <dbReference type="ChEBI" id="CHEBI:29105"/>
        <label>2</label>
    </ligand>
</feature>
<dbReference type="GO" id="GO:0046872">
    <property type="term" value="F:metal ion binding"/>
    <property type="evidence" value="ECO:0007669"/>
    <property type="project" value="UniProtKB-KW"/>
</dbReference>
<dbReference type="SUPFAM" id="SSF55031">
    <property type="entry name" value="Bacterial exopeptidase dimerisation domain"/>
    <property type="match status" value="1"/>
</dbReference>
<feature type="binding site" evidence="7">
    <location>
        <position position="203"/>
    </location>
    <ligand>
        <name>Zn(2+)</name>
        <dbReference type="ChEBI" id="CHEBI:29105"/>
        <label>1</label>
    </ligand>
</feature>
<organism evidence="10 11">
    <name type="scientific">Kaistia soli DSM 19436</name>
    <dbReference type="NCBI Taxonomy" id="1122133"/>
    <lineage>
        <taxon>Bacteria</taxon>
        <taxon>Pseudomonadati</taxon>
        <taxon>Pseudomonadota</taxon>
        <taxon>Alphaproteobacteria</taxon>
        <taxon>Hyphomicrobiales</taxon>
        <taxon>Kaistiaceae</taxon>
        <taxon>Kaistia</taxon>
    </lineage>
</organism>
<feature type="binding site" evidence="7">
    <location>
        <position position="397"/>
    </location>
    <ligand>
        <name>Zn(2+)</name>
        <dbReference type="ChEBI" id="CHEBI:29105"/>
        <label>2</label>
    </ligand>
</feature>
<keyword evidence="6" id="KW-0464">Manganese</keyword>
<dbReference type="CDD" id="cd03884">
    <property type="entry name" value="M20_bAS"/>
    <property type="match status" value="1"/>
</dbReference>
<dbReference type="EMBL" id="FQUP01000003">
    <property type="protein sequence ID" value="SHF91314.1"/>
    <property type="molecule type" value="Genomic_DNA"/>
</dbReference>
<dbReference type="InterPro" id="IPR002933">
    <property type="entry name" value="Peptidase_M20"/>
</dbReference>
<protein>
    <submittedName>
        <fullName evidence="10">Allantoate deiminase</fullName>
    </submittedName>
</protein>
<keyword evidence="4 7" id="KW-0479">Metal-binding</keyword>
<comment type="cofactor">
    <cofactor evidence="7">
        <name>Zn(2+)</name>
        <dbReference type="ChEBI" id="CHEBI:29105"/>
    </cofactor>
    <text evidence="7">Binds 2 Zn(2+) ions per subunit.</text>
</comment>
<dbReference type="Pfam" id="PF07687">
    <property type="entry name" value="M20_dimer"/>
    <property type="match status" value="1"/>
</dbReference>
<keyword evidence="5" id="KW-0378">Hydrolase</keyword>
<keyword evidence="11" id="KW-1185">Reference proteome</keyword>
<dbReference type="InterPro" id="IPR010158">
    <property type="entry name" value="Amidase_Cbmase"/>
</dbReference>
<dbReference type="GO" id="GO:0016813">
    <property type="term" value="F:hydrolase activity, acting on carbon-nitrogen (but not peptide) bonds, in linear amidines"/>
    <property type="evidence" value="ECO:0007669"/>
    <property type="project" value="InterPro"/>
</dbReference>
<gene>
    <name evidence="10" type="ORF">SAMN02745157_3061</name>
</gene>
<feature type="binding site" evidence="8">
    <location>
        <position position="302"/>
    </location>
    <ligand>
        <name>allantoate</name>
        <dbReference type="ChEBI" id="CHEBI:17536"/>
    </ligand>
</feature>
<evidence type="ECO:0000256" key="7">
    <source>
        <dbReference type="PIRSR" id="PIRSR001235-1"/>
    </source>
</evidence>
<dbReference type="PROSITE" id="PS00758">
    <property type="entry name" value="ARGE_DAPE_CPG2_1"/>
    <property type="match status" value="1"/>
</dbReference>
<name>A0A1M5FIK8_9HYPH</name>
<dbReference type="OrthoDB" id="9808195at2"/>
<dbReference type="SUPFAM" id="SSF53187">
    <property type="entry name" value="Zn-dependent exopeptidases"/>
    <property type="match status" value="1"/>
</dbReference>
<reference evidence="10 11" key="1">
    <citation type="submission" date="2016-11" db="EMBL/GenBank/DDBJ databases">
        <authorList>
            <person name="Jaros S."/>
            <person name="Januszkiewicz K."/>
            <person name="Wedrychowicz H."/>
        </authorList>
    </citation>
    <scope>NUCLEOTIDE SEQUENCE [LARGE SCALE GENOMIC DNA]</scope>
    <source>
        <strain evidence="10 11">DSM 19436</strain>
    </source>
</reference>
<evidence type="ECO:0000259" key="9">
    <source>
        <dbReference type="Pfam" id="PF07687"/>
    </source>
</evidence>
<evidence type="ECO:0000256" key="8">
    <source>
        <dbReference type="PIRSR" id="PIRSR001235-2"/>
    </source>
</evidence>
<feature type="binding site" evidence="7">
    <location>
        <position position="93"/>
    </location>
    <ligand>
        <name>Zn(2+)</name>
        <dbReference type="ChEBI" id="CHEBI:29105"/>
        <label>1</label>
    </ligand>
</feature>
<dbReference type="InterPro" id="IPR036264">
    <property type="entry name" value="Bact_exopeptidase_dim_dom"/>
</dbReference>
<dbReference type="NCBIfam" id="NF006775">
    <property type="entry name" value="PRK09290.2-5"/>
    <property type="match status" value="1"/>
</dbReference>
<dbReference type="PIRSF" id="PIRSF001235">
    <property type="entry name" value="Amidase_carbamoylase"/>
    <property type="match status" value="1"/>
</dbReference>
<sequence length="430" mass="45624">MTIVPAIGRLTTRQIGERAQAMIDALSVISADEDALTRLYLTPEHRHAAEMVSGWMEAAGLSARMDAAGTVRGAMPPAATGRNSNKVLLIGSHIDTVIDAGRFDGNLGVIVGILAVEQLRARGIALPFGLEVLAFGDEEGVRFPVTLTSSAVAAGVFDTKALDVADEKGVTLREALIAFGGDPERLRQEAYQRPAVLGYLEVHIEQGPVLERAGEPLGVVTAIASQSRHRIRIRGEAGHAGTVPMEMRHDALMAAAEIMLMVEAIARKGKKHALVATVGHVEVMPGASNVIPADVRFSLDVRAATDEARKAAVEEITLFARKIDKRRHVVVGVETMMEKGVATCAPRLTKAIAAGVGAVQGKPARSLMSGAGHDGQSMVQLGDFGMIFVRCRAGISHNPNEWVSIDDMGVAVEALVATIEELGRQERAGR</sequence>
<dbReference type="Gene3D" id="3.30.70.360">
    <property type="match status" value="1"/>
</dbReference>
<dbReference type="PANTHER" id="PTHR32494:SF19">
    <property type="entry name" value="ALLANTOATE DEIMINASE-RELATED"/>
    <property type="match status" value="1"/>
</dbReference>
<comment type="similarity">
    <text evidence="2">Belongs to the peptidase M20 family.</text>
</comment>
<evidence type="ECO:0000256" key="1">
    <source>
        <dbReference type="ARBA" id="ARBA00001936"/>
    </source>
</evidence>
<dbReference type="AlphaFoldDB" id="A0A1M5FIK8"/>
<comment type="cofactor">
    <cofactor evidence="1">
        <name>Mn(2+)</name>
        <dbReference type="ChEBI" id="CHEBI:29035"/>
    </cofactor>
</comment>
<feature type="binding site" evidence="8">
    <location>
        <position position="289"/>
    </location>
    <ligand>
        <name>allantoate</name>
        <dbReference type="ChEBI" id="CHEBI:17536"/>
    </ligand>
</feature>
<proteinExistence type="inferred from homology"/>
<evidence type="ECO:0000256" key="2">
    <source>
        <dbReference type="ARBA" id="ARBA00006153"/>
    </source>
</evidence>
<feature type="binding site" evidence="7">
    <location>
        <position position="104"/>
    </location>
    <ligand>
        <name>Zn(2+)</name>
        <dbReference type="ChEBI" id="CHEBI:29105"/>
        <label>1</label>
    </ligand>
</feature>
<dbReference type="Proteomes" id="UP000184485">
    <property type="component" value="Unassembled WGS sequence"/>
</dbReference>
<dbReference type="Pfam" id="PF01546">
    <property type="entry name" value="Peptidase_M20"/>
    <property type="match status" value="1"/>
</dbReference>
<keyword evidence="7" id="KW-0862">Zinc</keyword>
<dbReference type="Gene3D" id="3.40.630.10">
    <property type="entry name" value="Zn peptidases"/>
    <property type="match status" value="1"/>
</dbReference>
<feature type="domain" description="Peptidase M20 dimerisation" evidence="9">
    <location>
        <begin position="230"/>
        <end position="325"/>
    </location>
</feature>
<evidence type="ECO:0000313" key="10">
    <source>
        <dbReference type="EMBL" id="SHF91314.1"/>
    </source>
</evidence>
<accession>A0A1M5FIK8</accession>
<dbReference type="STRING" id="1122133.SAMN02745157_3061"/>